<protein>
    <submittedName>
        <fullName evidence="2">DUF1801 domain-containing protein</fullName>
    </submittedName>
</protein>
<dbReference type="Proteomes" id="UP000262699">
    <property type="component" value="Unassembled WGS sequence"/>
</dbReference>
<evidence type="ECO:0000259" key="1">
    <source>
        <dbReference type="Pfam" id="PF08818"/>
    </source>
</evidence>
<evidence type="ECO:0000313" key="3">
    <source>
        <dbReference type="Proteomes" id="UP000262699"/>
    </source>
</evidence>
<comment type="caution">
    <text evidence="2">The sequence shown here is derived from an EMBL/GenBank/DDBJ whole genome shotgun (WGS) entry which is preliminary data.</text>
</comment>
<reference evidence="2 3" key="1">
    <citation type="journal article" date="2018" name="Nat. Biotechnol.">
        <title>A standardized bacterial taxonomy based on genome phylogeny substantially revises the tree of life.</title>
        <authorList>
            <person name="Parks D.H."/>
            <person name="Chuvochina M."/>
            <person name="Waite D.W."/>
            <person name="Rinke C."/>
            <person name="Skarshewski A."/>
            <person name="Chaumeil P.A."/>
            <person name="Hugenholtz P."/>
        </authorList>
    </citation>
    <scope>NUCLEOTIDE SEQUENCE [LARGE SCALE GENOMIC DNA]</scope>
    <source>
        <strain evidence="2">UBA9015</strain>
    </source>
</reference>
<dbReference type="EMBL" id="DOYJ01000142">
    <property type="protein sequence ID" value="HCB75523.1"/>
    <property type="molecule type" value="Genomic_DNA"/>
</dbReference>
<proteinExistence type="predicted"/>
<name>A0A3D0WCQ3_9SPHN</name>
<gene>
    <name evidence="2" type="ORF">DEP91_05020</name>
</gene>
<evidence type="ECO:0000313" key="2">
    <source>
        <dbReference type="EMBL" id="HCB75523.1"/>
    </source>
</evidence>
<dbReference type="InterPro" id="IPR014922">
    <property type="entry name" value="YdhG-like"/>
</dbReference>
<dbReference type="Pfam" id="PF08818">
    <property type="entry name" value="DUF1801"/>
    <property type="match status" value="1"/>
</dbReference>
<organism evidence="2 3">
    <name type="scientific">Sphingomonas bacterium</name>
    <dbReference type="NCBI Taxonomy" id="1895847"/>
    <lineage>
        <taxon>Bacteria</taxon>
        <taxon>Pseudomonadati</taxon>
        <taxon>Pseudomonadota</taxon>
        <taxon>Alphaproteobacteria</taxon>
        <taxon>Sphingomonadales</taxon>
        <taxon>Sphingomonadaceae</taxon>
        <taxon>Sphingomonas</taxon>
    </lineage>
</organism>
<feature type="domain" description="YdhG-like" evidence="1">
    <location>
        <begin position="24"/>
        <end position="127"/>
    </location>
</feature>
<dbReference type="AlphaFoldDB" id="A0A3D0WCQ3"/>
<sequence>MTNKTTAVDADVDAFIDAVPDPVRREDARAVRALYERVSGEPARMWGSSIVGCGEHRYRASGRDQRMCAIGFSPRKAETVLYLAQAFPEKADLLAQLGPHRTGVGCVYIKRLDKVDAAVLERLVAASLQATG</sequence>
<accession>A0A3D0WCQ3</accession>